<proteinExistence type="predicted"/>
<keyword evidence="8" id="KW-1185">Reference proteome</keyword>
<dbReference type="InterPro" id="IPR001138">
    <property type="entry name" value="Zn2Cys6_DnaBD"/>
</dbReference>
<dbReference type="PANTHER" id="PTHR38791">
    <property type="entry name" value="ZN(II)2CYS6 TRANSCRIPTION FACTOR (EUROFUNG)-RELATED-RELATED"/>
    <property type="match status" value="1"/>
</dbReference>
<dbReference type="VEuPathDB" id="FungiDB:PV06_10667"/>
<evidence type="ECO:0000313" key="8">
    <source>
        <dbReference type="Proteomes" id="UP000053342"/>
    </source>
</evidence>
<reference evidence="7 8" key="1">
    <citation type="submission" date="2015-01" db="EMBL/GenBank/DDBJ databases">
        <title>The Genome Sequence of Exophiala oligosperma CBS72588.</title>
        <authorList>
            <consortium name="The Broad Institute Genomics Platform"/>
            <person name="Cuomo C."/>
            <person name="de Hoog S."/>
            <person name="Gorbushina A."/>
            <person name="Stielow B."/>
            <person name="Teixiera M."/>
            <person name="Abouelleil A."/>
            <person name="Chapman S.B."/>
            <person name="Priest M."/>
            <person name="Young S.K."/>
            <person name="Wortman J."/>
            <person name="Nusbaum C."/>
            <person name="Birren B."/>
        </authorList>
    </citation>
    <scope>NUCLEOTIDE SEQUENCE [LARGE SCALE GENOMIC DNA]</scope>
    <source>
        <strain evidence="7 8">CBS 72588</strain>
    </source>
</reference>
<accession>A0A0D2D409</accession>
<dbReference type="GO" id="GO:0000981">
    <property type="term" value="F:DNA-binding transcription factor activity, RNA polymerase II-specific"/>
    <property type="evidence" value="ECO:0007669"/>
    <property type="project" value="InterPro"/>
</dbReference>
<dbReference type="Proteomes" id="UP000053342">
    <property type="component" value="Unassembled WGS sequence"/>
</dbReference>
<keyword evidence="4" id="KW-0539">Nucleus</keyword>
<dbReference type="InterPro" id="IPR036864">
    <property type="entry name" value="Zn2-C6_fun-type_DNA-bd_sf"/>
</dbReference>
<dbReference type="PROSITE" id="PS50048">
    <property type="entry name" value="ZN2_CY6_FUNGAL_2"/>
    <property type="match status" value="1"/>
</dbReference>
<dbReference type="OrthoDB" id="4491390at2759"/>
<dbReference type="GO" id="GO:0008270">
    <property type="term" value="F:zinc ion binding"/>
    <property type="evidence" value="ECO:0007669"/>
    <property type="project" value="InterPro"/>
</dbReference>
<dbReference type="Pfam" id="PF00172">
    <property type="entry name" value="Zn_clus"/>
    <property type="match status" value="1"/>
</dbReference>
<dbReference type="GeneID" id="27362741"/>
<evidence type="ECO:0000259" key="6">
    <source>
        <dbReference type="PROSITE" id="PS50048"/>
    </source>
</evidence>
<dbReference type="AlphaFoldDB" id="A0A0D2D409"/>
<gene>
    <name evidence="7" type="ORF">PV06_10667</name>
</gene>
<evidence type="ECO:0000256" key="5">
    <source>
        <dbReference type="SAM" id="MobiDB-lite"/>
    </source>
</evidence>
<dbReference type="PROSITE" id="PS00463">
    <property type="entry name" value="ZN2_CY6_FUNGAL_1"/>
    <property type="match status" value="1"/>
</dbReference>
<evidence type="ECO:0000313" key="7">
    <source>
        <dbReference type="EMBL" id="KIW37035.1"/>
    </source>
</evidence>
<keyword evidence="3" id="KW-0804">Transcription</keyword>
<feature type="region of interest" description="Disordered" evidence="5">
    <location>
        <begin position="80"/>
        <end position="110"/>
    </location>
</feature>
<evidence type="ECO:0000256" key="4">
    <source>
        <dbReference type="ARBA" id="ARBA00023242"/>
    </source>
</evidence>
<keyword evidence="2" id="KW-0238">DNA-binding</keyword>
<sequence>MGNIGRPSTGCALCRKRRVKCDEGKPGCRNCARLKKPCPGYRSPDYGSIRPTVFVSTPETSRHSSTESLLPNCYSAKTASIESEESDTAQSDSVLELSKRRSQSPMSMGNLPQDVTEQAVWYSLSQLDVHSRILYGNETFSFLPDILSKVSRHSYLYAAMRAVGIVNLANRSPTVDMRNIVDFEYAKAVSGVNAALADHDQRLKDETLVAVWLLGIRELLANITGSNQCNLGGDSAQQTHIDGTLMLLRMRGEGQFTTPEGRHLYQLLLSSMVKGPSSCPSSYKTNRDQHWKPLFASEEPSPEYLMLEAQIPKAVPVVPKASSRLRNFFHGVSKLRARIKNFVSICQTRSLDRDTLVGSYIKAALKLEEKVASWCDMREWMPQPVVDEEIRPNLERGLWAAGSPFRLHWFRSWNGFFHWNRYFVSKICLHAALIDALAQLDPSSLAETLSHGNLDRNSIVQVQTAALQETVRDFLGTLGYAFGDVDAHGHSQARPSRAVSEGADQEVRGINVPATLQVQPPLAFLIRLEYLGSGQREAMYLALQRLRAEFCLR</sequence>
<dbReference type="RefSeq" id="XP_016257251.1">
    <property type="nucleotide sequence ID" value="XM_016412237.1"/>
</dbReference>
<evidence type="ECO:0000256" key="3">
    <source>
        <dbReference type="ARBA" id="ARBA00023163"/>
    </source>
</evidence>
<feature type="domain" description="Zn(2)-C6 fungal-type" evidence="6">
    <location>
        <begin position="10"/>
        <end position="38"/>
    </location>
</feature>
<dbReference type="CDD" id="cd00067">
    <property type="entry name" value="GAL4"/>
    <property type="match status" value="1"/>
</dbReference>
<dbReference type="GO" id="GO:0003677">
    <property type="term" value="F:DNA binding"/>
    <property type="evidence" value="ECO:0007669"/>
    <property type="project" value="UniProtKB-KW"/>
</dbReference>
<name>A0A0D2D409_9EURO</name>
<organism evidence="7 8">
    <name type="scientific">Exophiala oligosperma</name>
    <dbReference type="NCBI Taxonomy" id="215243"/>
    <lineage>
        <taxon>Eukaryota</taxon>
        <taxon>Fungi</taxon>
        <taxon>Dikarya</taxon>
        <taxon>Ascomycota</taxon>
        <taxon>Pezizomycotina</taxon>
        <taxon>Eurotiomycetes</taxon>
        <taxon>Chaetothyriomycetidae</taxon>
        <taxon>Chaetothyriales</taxon>
        <taxon>Herpotrichiellaceae</taxon>
        <taxon>Exophiala</taxon>
    </lineage>
</organism>
<evidence type="ECO:0000256" key="2">
    <source>
        <dbReference type="ARBA" id="ARBA00023125"/>
    </source>
</evidence>
<dbReference type="Gene3D" id="4.10.240.10">
    <property type="entry name" value="Zn(2)-C6 fungal-type DNA-binding domain"/>
    <property type="match status" value="1"/>
</dbReference>
<dbReference type="SUPFAM" id="SSF57701">
    <property type="entry name" value="Zn2/Cys6 DNA-binding domain"/>
    <property type="match status" value="1"/>
</dbReference>
<protein>
    <recommendedName>
        <fullName evidence="6">Zn(2)-C6 fungal-type domain-containing protein</fullName>
    </recommendedName>
</protein>
<dbReference type="STRING" id="215243.A0A0D2D409"/>
<evidence type="ECO:0000256" key="1">
    <source>
        <dbReference type="ARBA" id="ARBA00023015"/>
    </source>
</evidence>
<dbReference type="InterPro" id="IPR053175">
    <property type="entry name" value="DHMBA_Reg_Transcription_Factor"/>
</dbReference>
<dbReference type="EMBL" id="KN847346">
    <property type="protein sequence ID" value="KIW37035.1"/>
    <property type="molecule type" value="Genomic_DNA"/>
</dbReference>
<dbReference type="HOGENOM" id="CLU_037135_0_0_1"/>
<dbReference type="SMART" id="SM00066">
    <property type="entry name" value="GAL4"/>
    <property type="match status" value="1"/>
</dbReference>
<keyword evidence="1" id="KW-0805">Transcription regulation</keyword>